<evidence type="ECO:0000256" key="6">
    <source>
        <dbReference type="ARBA" id="ARBA00022787"/>
    </source>
</evidence>
<name>A0A7M7GH00_STRPU</name>
<dbReference type="EnsemblMetazoa" id="XM_003726409">
    <property type="protein sequence ID" value="XP_003726457"/>
    <property type="gene ID" value="LOC580849"/>
</dbReference>
<evidence type="ECO:0000256" key="7">
    <source>
        <dbReference type="ARBA" id="ARBA00022857"/>
    </source>
</evidence>
<evidence type="ECO:0000256" key="5">
    <source>
        <dbReference type="ARBA" id="ARBA00022741"/>
    </source>
</evidence>
<dbReference type="SMART" id="SM00829">
    <property type="entry name" value="PKS_ER"/>
    <property type="match status" value="1"/>
</dbReference>
<keyword evidence="10" id="KW-0560">Oxidoreductase</keyword>
<dbReference type="Pfam" id="PF13602">
    <property type="entry name" value="ADH_zinc_N_2"/>
    <property type="match status" value="1"/>
</dbReference>
<evidence type="ECO:0000256" key="2">
    <source>
        <dbReference type="ARBA" id="ARBA00004305"/>
    </source>
</evidence>
<evidence type="ECO:0000256" key="15">
    <source>
        <dbReference type="ARBA" id="ARBA00051102"/>
    </source>
</evidence>
<dbReference type="InterPro" id="IPR037397">
    <property type="entry name" value="RTN4IP1"/>
</dbReference>
<evidence type="ECO:0000256" key="16">
    <source>
        <dbReference type="ARBA" id="ARBA00051220"/>
    </source>
</evidence>
<dbReference type="GO" id="GO:0005741">
    <property type="term" value="C:mitochondrial outer membrane"/>
    <property type="evidence" value="ECO:0007669"/>
    <property type="project" value="UniProtKB-SubCell"/>
</dbReference>
<evidence type="ECO:0000256" key="9">
    <source>
        <dbReference type="ARBA" id="ARBA00022946"/>
    </source>
</evidence>
<dbReference type="InterPro" id="IPR020843">
    <property type="entry name" value="ER"/>
</dbReference>
<dbReference type="GO" id="GO:0005759">
    <property type="term" value="C:mitochondrial matrix"/>
    <property type="evidence" value="ECO:0007669"/>
    <property type="project" value="UniProtKB-SubCell"/>
</dbReference>
<comment type="pathway">
    <text evidence="3">Cofactor biosynthesis; ubiquinone biosynthesis.</text>
</comment>
<dbReference type="GO" id="GO:0008270">
    <property type="term" value="F:zinc ion binding"/>
    <property type="evidence" value="ECO:0007669"/>
    <property type="project" value="InterPro"/>
</dbReference>
<organism evidence="19 20">
    <name type="scientific">Strongylocentrotus purpuratus</name>
    <name type="common">Purple sea urchin</name>
    <dbReference type="NCBI Taxonomy" id="7668"/>
    <lineage>
        <taxon>Eukaryota</taxon>
        <taxon>Metazoa</taxon>
        <taxon>Echinodermata</taxon>
        <taxon>Eleutherozoa</taxon>
        <taxon>Echinozoa</taxon>
        <taxon>Echinoidea</taxon>
        <taxon>Euechinoidea</taxon>
        <taxon>Echinacea</taxon>
        <taxon>Camarodonta</taxon>
        <taxon>Echinidea</taxon>
        <taxon>Strongylocentrotidae</taxon>
        <taxon>Strongylocentrotus</taxon>
    </lineage>
</organism>
<evidence type="ECO:0000256" key="13">
    <source>
        <dbReference type="ARBA" id="ARBA00050485"/>
    </source>
</evidence>
<dbReference type="FunFam" id="3.40.50.720:FF:000147">
    <property type="entry name" value="Reticulon-4-interacting protein 1 homolog, mitochondrial"/>
    <property type="match status" value="1"/>
</dbReference>
<dbReference type="GO" id="GO:0007399">
    <property type="term" value="P:nervous system development"/>
    <property type="evidence" value="ECO:0007669"/>
    <property type="project" value="UniProtKB-KW"/>
</dbReference>
<dbReference type="InterPro" id="IPR002364">
    <property type="entry name" value="Quin_OxRdtase/zeta-crystal_CS"/>
</dbReference>
<evidence type="ECO:0000256" key="8">
    <source>
        <dbReference type="ARBA" id="ARBA00022902"/>
    </source>
</evidence>
<dbReference type="Proteomes" id="UP000007110">
    <property type="component" value="Unassembled WGS sequence"/>
</dbReference>
<evidence type="ECO:0000256" key="17">
    <source>
        <dbReference type="ARBA" id="ARBA00071154"/>
    </source>
</evidence>
<comment type="similarity">
    <text evidence="4">Belongs to the zinc-containing alcohol dehydrogenase family. Quinone oxidoreductase subfamily.</text>
</comment>
<dbReference type="RefSeq" id="XP_003726457.2">
    <property type="nucleotide sequence ID" value="XM_003726409.3"/>
</dbReference>
<dbReference type="SUPFAM" id="SSF50129">
    <property type="entry name" value="GroES-like"/>
    <property type="match status" value="1"/>
</dbReference>
<evidence type="ECO:0000256" key="14">
    <source>
        <dbReference type="ARBA" id="ARBA00050566"/>
    </source>
</evidence>
<sequence>MTALGRLALTETIRRGLLQASASSLCRNTALCLSTLPDTGTKMLAWQIDAYGGIDRMKLVEKAVPIITKPDQILIKVHATSINPIDVRMRGGYGARLLNRIRGVTKEGDELPLTLGRDCSGVIVDMGRLVKGFDVGQAVWANVNGAHQGTHAQYVLVTKNDLSKKPENLTHVEAVSINYAAITTWSAVYAVAKIRPENAADKRVLILGGSGGVGSFAIQLLKAWGAHVTTTCSAEAREFVSSLNPHQIVDYNRSDVESELKRIGPFDFILDTVGGNTEQYAMKAMNKGKGAQYVTLVSPLMVETDKQGLVRGSLSASWTLFNKTRQASKYGGKYRWSFANPSTYALSEVAKLVEDELIRPCVEEIFPFTELPEAFANIEKRSARGKTVVNVVGLEKKVPKSADFYMSQ</sequence>
<dbReference type="Pfam" id="PF08240">
    <property type="entry name" value="ADH_N"/>
    <property type="match status" value="1"/>
</dbReference>
<dbReference type="InterPro" id="IPR013154">
    <property type="entry name" value="ADH-like_N"/>
</dbReference>
<dbReference type="AlphaFoldDB" id="A0A7M7GH00"/>
<proteinExistence type="inferred from homology"/>
<keyword evidence="11" id="KW-0496">Mitochondrion</keyword>
<keyword evidence="5" id="KW-0547">Nucleotide-binding</keyword>
<evidence type="ECO:0000313" key="19">
    <source>
        <dbReference type="EnsemblMetazoa" id="XP_003726457"/>
    </source>
</evidence>
<dbReference type="GO" id="GO:0016491">
    <property type="term" value="F:oxidoreductase activity"/>
    <property type="evidence" value="ECO:0007669"/>
    <property type="project" value="UniProtKB-KW"/>
</dbReference>
<keyword evidence="9" id="KW-0809">Transit peptide</keyword>
<dbReference type="InterPro" id="IPR036291">
    <property type="entry name" value="NAD(P)-bd_dom_sf"/>
</dbReference>
<evidence type="ECO:0000256" key="10">
    <source>
        <dbReference type="ARBA" id="ARBA00023002"/>
    </source>
</evidence>
<dbReference type="GO" id="GO:0005739">
    <property type="term" value="C:mitochondrion"/>
    <property type="evidence" value="ECO:0000318"/>
    <property type="project" value="GO_Central"/>
</dbReference>
<evidence type="ECO:0000256" key="11">
    <source>
        <dbReference type="ARBA" id="ARBA00023128"/>
    </source>
</evidence>
<dbReference type="OrthoDB" id="48317at2759"/>
<dbReference type="InterPro" id="IPR011032">
    <property type="entry name" value="GroES-like_sf"/>
</dbReference>
<dbReference type="InterPro" id="IPR050700">
    <property type="entry name" value="YIM1/Zinc_Alcohol_DH_Fams"/>
</dbReference>
<accession>A0A7M7GH00</accession>
<dbReference type="FunFam" id="3.90.180.10:FF:000009">
    <property type="entry name" value="Reticulon-4-interacting protein 1, mitochondrial"/>
    <property type="match status" value="1"/>
</dbReference>
<dbReference type="GeneID" id="580849"/>
<feature type="domain" description="Enoyl reductase (ER)" evidence="18">
    <location>
        <begin position="52"/>
        <end position="389"/>
    </location>
</feature>
<dbReference type="KEGG" id="spu:580849"/>
<keyword evidence="8" id="KW-0524">Neurogenesis</keyword>
<evidence type="ECO:0000256" key="1">
    <source>
        <dbReference type="ARBA" id="ARBA00004294"/>
    </source>
</evidence>
<dbReference type="InParanoid" id="A0A7M7GH00"/>
<evidence type="ECO:0000259" key="18">
    <source>
        <dbReference type="SMART" id="SM00829"/>
    </source>
</evidence>
<dbReference type="FunCoup" id="A0A7M7GH00">
    <property type="interactions" value="1328"/>
</dbReference>
<keyword evidence="7" id="KW-0521">NADP</keyword>
<keyword evidence="20" id="KW-1185">Reference proteome</keyword>
<dbReference type="CDD" id="cd08248">
    <property type="entry name" value="RTN4I1"/>
    <property type="match status" value="1"/>
</dbReference>
<comment type="subcellular location">
    <subcellularLocation>
        <location evidence="2">Mitochondrion matrix</location>
    </subcellularLocation>
    <subcellularLocation>
        <location evidence="1">Mitochondrion outer membrane</location>
    </subcellularLocation>
</comment>
<dbReference type="PANTHER" id="PTHR11695:SF294">
    <property type="entry name" value="RETICULON-4-INTERACTING PROTEIN 1, MITOCHONDRIAL"/>
    <property type="match status" value="1"/>
</dbReference>
<dbReference type="PANTHER" id="PTHR11695">
    <property type="entry name" value="ALCOHOL DEHYDROGENASE RELATED"/>
    <property type="match status" value="1"/>
</dbReference>
<dbReference type="PROSITE" id="PS01162">
    <property type="entry name" value="QOR_ZETA_CRYSTAL"/>
    <property type="match status" value="1"/>
</dbReference>
<dbReference type="OMA" id="PVVPGWD"/>
<reference evidence="20" key="1">
    <citation type="submission" date="2015-02" db="EMBL/GenBank/DDBJ databases">
        <title>Genome sequencing for Strongylocentrotus purpuratus.</title>
        <authorList>
            <person name="Murali S."/>
            <person name="Liu Y."/>
            <person name="Vee V."/>
            <person name="English A."/>
            <person name="Wang M."/>
            <person name="Skinner E."/>
            <person name="Han Y."/>
            <person name="Muzny D.M."/>
            <person name="Worley K.C."/>
            <person name="Gibbs R.A."/>
        </authorList>
    </citation>
    <scope>NUCLEOTIDE SEQUENCE</scope>
</reference>
<protein>
    <recommendedName>
        <fullName evidence="17">NAD(P)H oxidoreductase RTN4IP1, mitochondrial</fullName>
    </recommendedName>
</protein>
<dbReference type="GO" id="GO:0000166">
    <property type="term" value="F:nucleotide binding"/>
    <property type="evidence" value="ECO:0007669"/>
    <property type="project" value="UniProtKB-KW"/>
</dbReference>
<keyword evidence="12" id="KW-0472">Membrane</keyword>
<comment type="catalytic activity">
    <reaction evidence="15">
        <text>3-demethylubiquinone-10 + NADH + 2 H(+) = 3-demethylubiquinol-10 + NAD(+)</text>
        <dbReference type="Rhea" id="RHEA:83243"/>
        <dbReference type="ChEBI" id="CHEBI:15378"/>
        <dbReference type="ChEBI" id="CHEBI:57540"/>
        <dbReference type="ChEBI" id="CHEBI:57945"/>
        <dbReference type="ChEBI" id="CHEBI:64182"/>
        <dbReference type="ChEBI" id="CHEBI:231824"/>
    </reaction>
</comment>
<reference evidence="19" key="2">
    <citation type="submission" date="2021-01" db="UniProtKB">
        <authorList>
            <consortium name="EnsemblMetazoa"/>
        </authorList>
    </citation>
    <scope>IDENTIFICATION</scope>
</reference>
<keyword evidence="6" id="KW-1000">Mitochondrion outer membrane</keyword>
<dbReference type="SUPFAM" id="SSF51735">
    <property type="entry name" value="NAD(P)-binding Rossmann-fold domains"/>
    <property type="match status" value="1"/>
</dbReference>
<evidence type="ECO:0000256" key="12">
    <source>
        <dbReference type="ARBA" id="ARBA00023136"/>
    </source>
</evidence>
<evidence type="ECO:0000256" key="4">
    <source>
        <dbReference type="ARBA" id="ARBA00010371"/>
    </source>
</evidence>
<dbReference type="CTD" id="84816"/>
<evidence type="ECO:0000256" key="3">
    <source>
        <dbReference type="ARBA" id="ARBA00004749"/>
    </source>
</evidence>
<dbReference type="Gene3D" id="3.40.50.720">
    <property type="entry name" value="NAD(P)-binding Rossmann-like Domain"/>
    <property type="match status" value="1"/>
</dbReference>
<comment type="catalytic activity">
    <reaction evidence="14">
        <text>a 3-demethylubiquinone + NADH + 2 H(+) = a 3-demethylubiquinol + NAD(+)</text>
        <dbReference type="Rhea" id="RHEA:83235"/>
        <dbReference type="Rhea" id="RHEA-COMP:10914"/>
        <dbReference type="Rhea" id="RHEA-COMP:19654"/>
        <dbReference type="ChEBI" id="CHEBI:15378"/>
        <dbReference type="ChEBI" id="CHEBI:57540"/>
        <dbReference type="ChEBI" id="CHEBI:57945"/>
        <dbReference type="ChEBI" id="CHEBI:84422"/>
        <dbReference type="ChEBI" id="CHEBI:231825"/>
    </reaction>
</comment>
<evidence type="ECO:0000313" key="20">
    <source>
        <dbReference type="Proteomes" id="UP000007110"/>
    </source>
</evidence>
<dbReference type="Gene3D" id="3.90.180.10">
    <property type="entry name" value="Medium-chain alcohol dehydrogenases, catalytic domain"/>
    <property type="match status" value="1"/>
</dbReference>
<comment type="catalytic activity">
    <reaction evidence="16">
        <text>a 3-demethylubiquinone + NADPH + 2 H(+) = a 3-demethylubiquinol + NADP(+)</text>
        <dbReference type="Rhea" id="RHEA:83239"/>
        <dbReference type="Rhea" id="RHEA-COMP:10914"/>
        <dbReference type="Rhea" id="RHEA-COMP:19654"/>
        <dbReference type="ChEBI" id="CHEBI:15378"/>
        <dbReference type="ChEBI" id="CHEBI:57783"/>
        <dbReference type="ChEBI" id="CHEBI:58349"/>
        <dbReference type="ChEBI" id="CHEBI:84422"/>
        <dbReference type="ChEBI" id="CHEBI:231825"/>
    </reaction>
</comment>
<comment type="catalytic activity">
    <reaction evidence="13">
        <text>3-demethylubiquinone-10 + NADPH + 2 H(+) = 3-demethylubiquinol-10 + NADP(+)</text>
        <dbReference type="Rhea" id="RHEA:83247"/>
        <dbReference type="ChEBI" id="CHEBI:15378"/>
        <dbReference type="ChEBI" id="CHEBI:57783"/>
        <dbReference type="ChEBI" id="CHEBI:58349"/>
        <dbReference type="ChEBI" id="CHEBI:64182"/>
        <dbReference type="ChEBI" id="CHEBI:231824"/>
    </reaction>
</comment>